<dbReference type="InterPro" id="IPR053146">
    <property type="entry name" value="QDO-like"/>
</dbReference>
<feature type="domain" description="Cupin type-2" evidence="2">
    <location>
        <begin position="59"/>
        <end position="125"/>
    </location>
</feature>
<dbReference type="InterPro" id="IPR011051">
    <property type="entry name" value="RmlC_Cupin_sf"/>
</dbReference>
<feature type="region of interest" description="Disordered" evidence="1">
    <location>
        <begin position="1"/>
        <end position="24"/>
    </location>
</feature>
<dbReference type="Proteomes" id="UP000647587">
    <property type="component" value="Unassembled WGS sequence"/>
</dbReference>
<dbReference type="SUPFAM" id="SSF51182">
    <property type="entry name" value="RmlC-like cupins"/>
    <property type="match status" value="1"/>
</dbReference>
<dbReference type="Pfam" id="PF07883">
    <property type="entry name" value="Cupin_2"/>
    <property type="match status" value="1"/>
</dbReference>
<reference evidence="4" key="1">
    <citation type="journal article" date="2019" name="Int. J. Syst. Evol. Microbiol.">
        <title>The Global Catalogue of Microorganisms (GCM) 10K type strain sequencing project: providing services to taxonomists for standard genome sequencing and annotation.</title>
        <authorList>
            <consortium name="The Broad Institute Genomics Platform"/>
            <consortium name="The Broad Institute Genome Sequencing Center for Infectious Disease"/>
            <person name="Wu L."/>
            <person name="Ma J."/>
        </authorList>
    </citation>
    <scope>NUCLEOTIDE SEQUENCE [LARGE SCALE GENOMIC DNA]</scope>
    <source>
        <strain evidence="4">JCM 30331</strain>
    </source>
</reference>
<comment type="caution">
    <text evidence="3">The sequence shown here is derived from an EMBL/GenBank/DDBJ whole genome shotgun (WGS) entry which is preliminary data.</text>
</comment>
<dbReference type="EMBL" id="BMPP01000009">
    <property type="protein sequence ID" value="GGK29197.1"/>
    <property type="molecule type" value="Genomic_DNA"/>
</dbReference>
<dbReference type="PANTHER" id="PTHR36440:SF1">
    <property type="entry name" value="PUTATIVE (AFU_ORTHOLOGUE AFUA_8G07350)-RELATED"/>
    <property type="match status" value="1"/>
</dbReference>
<evidence type="ECO:0000313" key="4">
    <source>
        <dbReference type="Proteomes" id="UP000647587"/>
    </source>
</evidence>
<dbReference type="RefSeq" id="WP_229780761.1">
    <property type="nucleotide sequence ID" value="NZ_BMPP01000009.1"/>
</dbReference>
<dbReference type="InterPro" id="IPR013096">
    <property type="entry name" value="Cupin_2"/>
</dbReference>
<dbReference type="PANTHER" id="PTHR36440">
    <property type="entry name" value="PUTATIVE (AFU_ORTHOLOGUE AFUA_8G07350)-RELATED"/>
    <property type="match status" value="1"/>
</dbReference>
<accession>A0ABQ2EZB6</accession>
<proteinExistence type="predicted"/>
<protein>
    <recommendedName>
        <fullName evidence="2">Cupin type-2 domain-containing protein</fullName>
    </recommendedName>
</protein>
<feature type="compositionally biased region" description="Basic and acidic residues" evidence="1">
    <location>
        <begin position="1"/>
        <end position="16"/>
    </location>
</feature>
<name>A0ABQ2EZB6_9DEIO</name>
<sequence>MAHEPDRETQPAHSEHASPAPRIVGPADGHFVDLGALGVRFMVWGHESGGGFSLVEHPIPPRTLAAPLHRHSNEDEYSYVLEGRMGALLGDQVVYAQRGDLVFKPRHQWHTFWNAGDEPCRVLEIISPGGFEQAFADMGADPDSFVGDGAPAMDVRYGLEVDYDSVARMCREYDLVFPMDQEA</sequence>
<dbReference type="InterPro" id="IPR014710">
    <property type="entry name" value="RmlC-like_jellyroll"/>
</dbReference>
<gene>
    <name evidence="3" type="ORF">GCM10008955_23740</name>
</gene>
<evidence type="ECO:0000259" key="2">
    <source>
        <dbReference type="Pfam" id="PF07883"/>
    </source>
</evidence>
<evidence type="ECO:0000313" key="3">
    <source>
        <dbReference type="EMBL" id="GGK29197.1"/>
    </source>
</evidence>
<dbReference type="Gene3D" id="2.60.120.10">
    <property type="entry name" value="Jelly Rolls"/>
    <property type="match status" value="1"/>
</dbReference>
<evidence type="ECO:0000256" key="1">
    <source>
        <dbReference type="SAM" id="MobiDB-lite"/>
    </source>
</evidence>
<keyword evidence="4" id="KW-1185">Reference proteome</keyword>
<organism evidence="3 4">
    <name type="scientific">Deinococcus malanensis</name>
    <dbReference type="NCBI Taxonomy" id="1706855"/>
    <lineage>
        <taxon>Bacteria</taxon>
        <taxon>Thermotogati</taxon>
        <taxon>Deinococcota</taxon>
        <taxon>Deinococci</taxon>
        <taxon>Deinococcales</taxon>
        <taxon>Deinococcaceae</taxon>
        <taxon>Deinococcus</taxon>
    </lineage>
</organism>